<protein>
    <recommendedName>
        <fullName evidence="4">6-phosphogluconolactonase</fullName>
    </recommendedName>
</protein>
<dbReference type="InterPro" id="IPR019405">
    <property type="entry name" value="Lactonase_7-beta_prop"/>
</dbReference>
<evidence type="ECO:0000313" key="3">
    <source>
        <dbReference type="Proteomes" id="UP001189429"/>
    </source>
</evidence>
<reference evidence="2" key="1">
    <citation type="submission" date="2023-10" db="EMBL/GenBank/DDBJ databases">
        <authorList>
            <person name="Chen Y."/>
            <person name="Shah S."/>
            <person name="Dougan E. K."/>
            <person name="Thang M."/>
            <person name="Chan C."/>
        </authorList>
    </citation>
    <scope>NUCLEOTIDE SEQUENCE [LARGE SCALE GENOMIC DNA]</scope>
</reference>
<dbReference type="Proteomes" id="UP001189429">
    <property type="component" value="Unassembled WGS sequence"/>
</dbReference>
<comment type="caution">
    <text evidence="2">The sequence shown here is derived from an EMBL/GenBank/DDBJ whole genome shotgun (WGS) entry which is preliminary data.</text>
</comment>
<dbReference type="InterPro" id="IPR011048">
    <property type="entry name" value="Haem_d1_sf"/>
</dbReference>
<keyword evidence="3" id="KW-1185">Reference proteome</keyword>
<gene>
    <name evidence="2" type="ORF">PCOR1329_LOCUS48276</name>
</gene>
<dbReference type="Pfam" id="PF10282">
    <property type="entry name" value="Lactonase"/>
    <property type="match status" value="1"/>
</dbReference>
<dbReference type="SUPFAM" id="SSF51004">
    <property type="entry name" value="C-terminal (heme d1) domain of cytochrome cd1-nitrite reductase"/>
    <property type="match status" value="1"/>
</dbReference>
<dbReference type="PANTHER" id="PTHR30344:SF1">
    <property type="entry name" value="6-PHOSPHOGLUCONOLACTONASE"/>
    <property type="match status" value="1"/>
</dbReference>
<name>A0ABN9UG98_9DINO</name>
<evidence type="ECO:0000313" key="2">
    <source>
        <dbReference type="EMBL" id="CAK0858642.1"/>
    </source>
</evidence>
<dbReference type="EMBL" id="CAUYUJ010015829">
    <property type="protein sequence ID" value="CAK0858642.1"/>
    <property type="molecule type" value="Genomic_DNA"/>
</dbReference>
<dbReference type="PANTHER" id="PTHR30344">
    <property type="entry name" value="6-PHOSPHOGLUCONOLACTONASE-RELATED"/>
    <property type="match status" value="1"/>
</dbReference>
<accession>A0ABN9UG98</accession>
<dbReference type="InterPro" id="IPR015943">
    <property type="entry name" value="WD40/YVTN_repeat-like_dom_sf"/>
</dbReference>
<comment type="similarity">
    <text evidence="1">Belongs to the cycloisomerase 2 family.</text>
</comment>
<evidence type="ECO:0008006" key="4">
    <source>
        <dbReference type="Google" id="ProtNLM"/>
    </source>
</evidence>
<evidence type="ECO:0000256" key="1">
    <source>
        <dbReference type="ARBA" id="ARBA00005564"/>
    </source>
</evidence>
<organism evidence="2 3">
    <name type="scientific">Prorocentrum cordatum</name>
    <dbReference type="NCBI Taxonomy" id="2364126"/>
    <lineage>
        <taxon>Eukaryota</taxon>
        <taxon>Sar</taxon>
        <taxon>Alveolata</taxon>
        <taxon>Dinophyceae</taxon>
        <taxon>Prorocentrales</taxon>
        <taxon>Prorocentraceae</taxon>
        <taxon>Prorocentrum</taxon>
    </lineage>
</organism>
<sequence>MAARDATHVYVGCYTTKHPHIRGDKLGDGVYALKLNPDGSLTHLSVHEQLDPSFVTASSDGRFLYATSEIEGGGVTAYRVDQTSGALTKLNERATGGDHACHLMLNRDGSLLAVANYSGGSVACFPVREDGSLGERGGFLQFEGAGLDRARQQKAHAHQSVFSASGAFLYVPDLGSDKIRQLRVGAGGALEEIPGAPFCEAPVPGCGPRHIAFHPTLPFAYNIHEMGNSVSALSCDAGGGGLAVLQTLSTLPEAYRGVSEGCTSLTESHCADVHVSPDGRFLYGSNRGHDSIVVFSIDQVAGTLSLVGHEHVGGSIPRSFGITPSGDFMLVACQDTHSINTFAVDKETGLLTNTGLTVEVGSPACVCFAALG</sequence>
<dbReference type="Gene3D" id="2.130.10.10">
    <property type="entry name" value="YVTN repeat-like/Quinoprotein amine dehydrogenase"/>
    <property type="match status" value="1"/>
</dbReference>
<proteinExistence type="inferred from homology"/>
<dbReference type="InterPro" id="IPR050282">
    <property type="entry name" value="Cycloisomerase_2"/>
</dbReference>